<evidence type="ECO:0000256" key="3">
    <source>
        <dbReference type="ARBA" id="ARBA00009119"/>
    </source>
</evidence>
<dbReference type="AlphaFoldDB" id="A0A9Q0JLV1"/>
<dbReference type="Gene3D" id="3.30.40.10">
    <property type="entry name" value="Zinc/RING finger domain, C3HC4 (zinc finger)"/>
    <property type="match status" value="1"/>
</dbReference>
<reference evidence="15" key="2">
    <citation type="journal article" date="2023" name="Plants (Basel)">
        <title>Annotation of the Turnera subulata (Passifloraceae) Draft Genome Reveals the S-Locus Evolved after the Divergence of Turneroideae from Passifloroideae in a Stepwise Manner.</title>
        <authorList>
            <person name="Henning P.M."/>
            <person name="Roalson E.H."/>
            <person name="Mir W."/>
            <person name="McCubbin A.G."/>
            <person name="Shore J.S."/>
        </authorList>
    </citation>
    <scope>NUCLEOTIDE SEQUENCE</scope>
    <source>
        <strain evidence="15">F60SS</strain>
    </source>
</reference>
<reference evidence="15" key="1">
    <citation type="submission" date="2022-02" db="EMBL/GenBank/DDBJ databases">
        <authorList>
            <person name="Henning P.M."/>
            <person name="McCubbin A.G."/>
            <person name="Shore J.S."/>
        </authorList>
    </citation>
    <scope>NUCLEOTIDE SEQUENCE</scope>
    <source>
        <strain evidence="15">F60SS</strain>
        <tissue evidence="15">Leaves</tissue>
    </source>
</reference>
<evidence type="ECO:0000256" key="10">
    <source>
        <dbReference type="ARBA" id="ARBA00024004"/>
    </source>
</evidence>
<evidence type="ECO:0000256" key="11">
    <source>
        <dbReference type="PROSITE-ProRule" id="PRU00455"/>
    </source>
</evidence>
<comment type="catalytic activity">
    <reaction evidence="1">
        <text>S-ubiquitinyl-[E2 ubiquitin-conjugating enzyme]-L-cysteine + [acceptor protein]-L-lysine = [E2 ubiquitin-conjugating enzyme]-L-cysteine + N(6)-ubiquitinyl-[acceptor protein]-L-lysine.</text>
        <dbReference type="EC" id="2.3.2.27"/>
    </reaction>
</comment>
<evidence type="ECO:0000256" key="7">
    <source>
        <dbReference type="ARBA" id="ARBA00022771"/>
    </source>
</evidence>
<comment type="caution">
    <text evidence="15">The sequence shown here is derived from an EMBL/GenBank/DDBJ whole genome shotgun (WGS) entry which is preliminary data.</text>
</comment>
<name>A0A9Q0JLV1_9ROSI</name>
<dbReference type="PROSITE" id="PS51081">
    <property type="entry name" value="ZF_SIAH"/>
    <property type="match status" value="1"/>
</dbReference>
<evidence type="ECO:0000313" key="15">
    <source>
        <dbReference type="EMBL" id="KAJ4847546.1"/>
    </source>
</evidence>
<comment type="similarity">
    <text evidence="3">Belongs to the SINA (Seven in absentia) family.</text>
</comment>
<dbReference type="Pfam" id="PF21361">
    <property type="entry name" value="Sina_ZnF"/>
    <property type="match status" value="1"/>
</dbReference>
<dbReference type="PANTHER" id="PTHR46632">
    <property type="entry name" value="E3 UBIQUITIN-PROTEIN LIGASE SINA-LIKE 4"/>
    <property type="match status" value="1"/>
</dbReference>
<keyword evidence="16" id="KW-1185">Reference proteome</keyword>
<keyword evidence="7 11" id="KW-0863">Zinc-finger</keyword>
<evidence type="ECO:0000256" key="5">
    <source>
        <dbReference type="ARBA" id="ARBA00022679"/>
    </source>
</evidence>
<dbReference type="PROSITE" id="PS50089">
    <property type="entry name" value="ZF_RING_2"/>
    <property type="match status" value="1"/>
</dbReference>
<dbReference type="SUPFAM" id="SSF49599">
    <property type="entry name" value="TRAF domain-like"/>
    <property type="match status" value="1"/>
</dbReference>
<evidence type="ECO:0000256" key="2">
    <source>
        <dbReference type="ARBA" id="ARBA00004906"/>
    </source>
</evidence>
<dbReference type="Pfam" id="PF21362">
    <property type="entry name" value="Sina_RING"/>
    <property type="match status" value="1"/>
</dbReference>
<evidence type="ECO:0000256" key="12">
    <source>
        <dbReference type="SAM" id="MobiDB-lite"/>
    </source>
</evidence>
<evidence type="ECO:0000259" key="13">
    <source>
        <dbReference type="PROSITE" id="PS50089"/>
    </source>
</evidence>
<dbReference type="Proteomes" id="UP001141552">
    <property type="component" value="Unassembled WGS sequence"/>
</dbReference>
<dbReference type="EC" id="2.3.2.27" evidence="4"/>
<accession>A0A9Q0JLV1</accession>
<dbReference type="InterPro" id="IPR001841">
    <property type="entry name" value="Znf_RING"/>
</dbReference>
<feature type="region of interest" description="Disordered" evidence="12">
    <location>
        <begin position="1"/>
        <end position="56"/>
    </location>
</feature>
<dbReference type="InterPro" id="IPR013010">
    <property type="entry name" value="Znf_SIAH"/>
</dbReference>
<dbReference type="InterPro" id="IPR044286">
    <property type="entry name" value="SINL_plant"/>
</dbReference>
<evidence type="ECO:0000256" key="8">
    <source>
        <dbReference type="ARBA" id="ARBA00022786"/>
    </source>
</evidence>
<dbReference type="PANTHER" id="PTHR46632:SF16">
    <property type="entry name" value="E3 UBIQUITIN-PROTEIN LIGASE SINA-LIKE 10"/>
    <property type="match status" value="1"/>
</dbReference>
<keyword evidence="9" id="KW-0862">Zinc</keyword>
<evidence type="ECO:0000313" key="16">
    <source>
        <dbReference type="Proteomes" id="UP001141552"/>
    </source>
</evidence>
<dbReference type="InterPro" id="IPR013083">
    <property type="entry name" value="Znf_RING/FYVE/PHD"/>
</dbReference>
<dbReference type="GO" id="GO:0061630">
    <property type="term" value="F:ubiquitin protein ligase activity"/>
    <property type="evidence" value="ECO:0007669"/>
    <property type="project" value="UniProtKB-EC"/>
</dbReference>
<protein>
    <recommendedName>
        <fullName evidence="4">RING-type E3 ubiquitin transferase</fullName>
        <ecNumber evidence="4">2.3.2.27</ecNumber>
    </recommendedName>
</protein>
<keyword evidence="6" id="KW-0479">Metal-binding</keyword>
<dbReference type="InterPro" id="IPR049548">
    <property type="entry name" value="Sina-like_RING"/>
</dbReference>
<evidence type="ECO:0000259" key="14">
    <source>
        <dbReference type="PROSITE" id="PS51081"/>
    </source>
</evidence>
<feature type="compositionally biased region" description="Pro residues" evidence="12">
    <location>
        <begin position="104"/>
        <end position="114"/>
    </location>
</feature>
<keyword evidence="8" id="KW-0833">Ubl conjugation pathway</keyword>
<feature type="domain" description="RING-type" evidence="13">
    <location>
        <begin position="146"/>
        <end position="182"/>
    </location>
</feature>
<sequence>MAKFSVRGDDDGEGSSRSRRCLNLIRYQRRRQDPNHSSSSSPSSDEENENSLYPRVTRRRRRLLELQEPDIGTAPSPWDVPPQEVVAQVWGRRAAATSTETELQPPPSPQPQPQQPVLEEDSEGGSSSSYDALGSVILTETDVLDCPVCCEPLTAPVFQCENGHTACSSCCRKLASKCPSCSMSIGYNRCRAIEKVLEAAKIACPNLMYGCKERVTYSKKYDHEKTCIYAPCSCPHPGCNFVSSFRQLYLHSSSEHSGSVIQFQFNQFFPLYFTTYCNFLVLQEVCDGVLFILNNKVERYGNVITLSCIRPSSLEGGYSYDLTAKLGETTLNFQSVATSTQAISQTPPSVDFIVPSKFFGSNGGTTLRLCIWEYVHDT</sequence>
<dbReference type="OrthoDB" id="830976at2759"/>
<organism evidence="15 16">
    <name type="scientific">Turnera subulata</name>
    <dbReference type="NCBI Taxonomy" id="218843"/>
    <lineage>
        <taxon>Eukaryota</taxon>
        <taxon>Viridiplantae</taxon>
        <taxon>Streptophyta</taxon>
        <taxon>Embryophyta</taxon>
        <taxon>Tracheophyta</taxon>
        <taxon>Spermatophyta</taxon>
        <taxon>Magnoliopsida</taxon>
        <taxon>eudicotyledons</taxon>
        <taxon>Gunneridae</taxon>
        <taxon>Pentapetalae</taxon>
        <taxon>rosids</taxon>
        <taxon>fabids</taxon>
        <taxon>Malpighiales</taxon>
        <taxon>Passifloraceae</taxon>
        <taxon>Turnera</taxon>
    </lineage>
</organism>
<dbReference type="GO" id="GO:0008270">
    <property type="term" value="F:zinc ion binding"/>
    <property type="evidence" value="ECO:0007669"/>
    <property type="project" value="UniProtKB-KW"/>
</dbReference>
<evidence type="ECO:0000256" key="6">
    <source>
        <dbReference type="ARBA" id="ARBA00022723"/>
    </source>
</evidence>
<dbReference type="EMBL" id="JAKUCV010001129">
    <property type="protein sequence ID" value="KAJ4847546.1"/>
    <property type="molecule type" value="Genomic_DNA"/>
</dbReference>
<gene>
    <name evidence="15" type="ORF">Tsubulata_003980</name>
</gene>
<dbReference type="CDD" id="cd16571">
    <property type="entry name" value="RING-HC_SIAHs"/>
    <property type="match status" value="1"/>
</dbReference>
<evidence type="ECO:0000256" key="9">
    <source>
        <dbReference type="ARBA" id="ARBA00022833"/>
    </source>
</evidence>
<proteinExistence type="inferred from homology"/>
<feature type="domain" description="SIAH-type" evidence="14">
    <location>
        <begin position="199"/>
        <end position="257"/>
    </location>
</feature>
<keyword evidence="5" id="KW-0808">Transferase</keyword>
<comment type="function">
    <text evidence="10">E3 ubiquitin-protein ligase that mediates ubiquitination and subsequent proteasomal degradation of target proteins. E3 ubiquitin ligases accept ubiquitin from an E2 ubiquitin-conjugating enzyme in the form of a thioester and then directly transfers the ubiquitin to targeted substrates. It probably triggers the ubiquitin-mediated degradation of different substrates.</text>
</comment>
<comment type="pathway">
    <text evidence="2">Protein modification; protein ubiquitination.</text>
</comment>
<feature type="region of interest" description="Disordered" evidence="12">
    <location>
        <begin position="93"/>
        <end position="130"/>
    </location>
</feature>
<evidence type="ECO:0000256" key="1">
    <source>
        <dbReference type="ARBA" id="ARBA00000900"/>
    </source>
</evidence>
<evidence type="ECO:0000256" key="4">
    <source>
        <dbReference type="ARBA" id="ARBA00012483"/>
    </source>
</evidence>